<dbReference type="InterPro" id="IPR036291">
    <property type="entry name" value="NAD(P)-bd_dom_sf"/>
</dbReference>
<dbReference type="InterPro" id="IPR011032">
    <property type="entry name" value="GroES-like_sf"/>
</dbReference>
<dbReference type="Pfam" id="PF00107">
    <property type="entry name" value="ADH_zinc_N"/>
    <property type="match status" value="1"/>
</dbReference>
<dbReference type="RefSeq" id="WP_223629547.1">
    <property type="nucleotide sequence ID" value="NZ_JAIQDJ010000008.1"/>
</dbReference>
<dbReference type="InterPro" id="IPR047618">
    <property type="entry name" value="QOR-like"/>
</dbReference>
<proteinExistence type="predicted"/>
<dbReference type="Proteomes" id="UP001430290">
    <property type="component" value="Unassembled WGS sequence"/>
</dbReference>
<dbReference type="InterPro" id="IPR020843">
    <property type="entry name" value="ER"/>
</dbReference>
<sequence length="329" mass="34462">MRESTCQRRITLTGHGGPGQLRLIESALPPPGPGEVRVRQRAIGVNFVDVYFRTGVYALPAFPSGLGVEAAGMVEAIGEGVDDAWLGRRVAYAGPPIGAYANVRNLPVAQLACLPANVDDDTAAAILLRGLTAHMLFAHVRPLRAGDVVLVHAAAGGLGLVLAQWASALGARVIGTVGSDEKATLAHAHGTERTVIHTREDFVAATRDFTNGRGADFVIDGIGGATFDRSLDALAPFGMAASIGQVAGDVAAIDMARLHASRSIAVSRPGVFRFVADSERYREGCQAVFDRLATGLRVRISERLPLADAARAHQLLESGRSAGSLLLVP</sequence>
<dbReference type="InterPro" id="IPR002364">
    <property type="entry name" value="Quin_OxRdtase/zeta-crystal_CS"/>
</dbReference>
<dbReference type="PANTHER" id="PTHR48106">
    <property type="entry name" value="QUINONE OXIDOREDUCTASE PIG3-RELATED"/>
    <property type="match status" value="1"/>
</dbReference>
<dbReference type="CDD" id="cd05286">
    <property type="entry name" value="QOR2"/>
    <property type="match status" value="1"/>
</dbReference>
<keyword evidence="1" id="KW-0521">NADP</keyword>
<evidence type="ECO:0000256" key="1">
    <source>
        <dbReference type="ARBA" id="ARBA00022857"/>
    </source>
</evidence>
<feature type="domain" description="Enoyl reductase (ER)" evidence="3">
    <location>
        <begin position="16"/>
        <end position="327"/>
    </location>
</feature>
<reference evidence="4" key="1">
    <citation type="submission" date="2021-09" db="EMBL/GenBank/DDBJ databases">
        <authorList>
            <person name="Wu T."/>
            <person name="Guo S.Z."/>
        </authorList>
    </citation>
    <scope>NUCLEOTIDE SEQUENCE</scope>
    <source>
        <strain evidence="4">RSS-23</strain>
    </source>
</reference>
<evidence type="ECO:0000313" key="4">
    <source>
        <dbReference type="EMBL" id="MBZ4186867.1"/>
    </source>
</evidence>
<dbReference type="PROSITE" id="PS01162">
    <property type="entry name" value="QOR_ZETA_CRYSTAL"/>
    <property type="match status" value="1"/>
</dbReference>
<gene>
    <name evidence="4" type="ORF">K7B09_11105</name>
</gene>
<dbReference type="Gene3D" id="3.90.180.10">
    <property type="entry name" value="Medium-chain alcohol dehydrogenases, catalytic domain"/>
    <property type="match status" value="1"/>
</dbReference>
<dbReference type="Gene3D" id="3.40.50.720">
    <property type="entry name" value="NAD(P)-binding Rossmann-like Domain"/>
    <property type="match status" value="1"/>
</dbReference>
<dbReference type="SUPFAM" id="SSF51735">
    <property type="entry name" value="NAD(P)-binding Rossmann-fold domains"/>
    <property type="match status" value="1"/>
</dbReference>
<evidence type="ECO:0000313" key="5">
    <source>
        <dbReference type="Proteomes" id="UP001430290"/>
    </source>
</evidence>
<dbReference type="PANTHER" id="PTHR48106:SF13">
    <property type="entry name" value="QUINONE OXIDOREDUCTASE-RELATED"/>
    <property type="match status" value="1"/>
</dbReference>
<dbReference type="InterPro" id="IPR013149">
    <property type="entry name" value="ADH-like_C"/>
</dbReference>
<evidence type="ECO:0000256" key="2">
    <source>
        <dbReference type="ARBA" id="ARBA00023002"/>
    </source>
</evidence>
<dbReference type="Pfam" id="PF08240">
    <property type="entry name" value="ADH_N"/>
    <property type="match status" value="1"/>
</dbReference>
<keyword evidence="5" id="KW-1185">Reference proteome</keyword>
<dbReference type="InterPro" id="IPR013154">
    <property type="entry name" value="ADH-like_N"/>
</dbReference>
<comment type="caution">
    <text evidence="4">The sequence shown here is derived from an EMBL/GenBank/DDBJ whole genome shotgun (WGS) entry which is preliminary data.</text>
</comment>
<organism evidence="4 5">
    <name type="scientific">Thermomonas beijingensis</name>
    <dbReference type="NCBI Taxonomy" id="2872701"/>
    <lineage>
        <taxon>Bacteria</taxon>
        <taxon>Pseudomonadati</taxon>
        <taxon>Pseudomonadota</taxon>
        <taxon>Gammaproteobacteria</taxon>
        <taxon>Lysobacterales</taxon>
        <taxon>Lysobacteraceae</taxon>
        <taxon>Thermomonas</taxon>
    </lineage>
</organism>
<name>A0ABS7TG70_9GAMM</name>
<evidence type="ECO:0000259" key="3">
    <source>
        <dbReference type="SMART" id="SM00829"/>
    </source>
</evidence>
<dbReference type="EMBL" id="JAIQDJ010000008">
    <property type="protein sequence ID" value="MBZ4186867.1"/>
    <property type="molecule type" value="Genomic_DNA"/>
</dbReference>
<protein>
    <submittedName>
        <fullName evidence="4">Quinone oxidoreductase</fullName>
    </submittedName>
</protein>
<keyword evidence="2" id="KW-0560">Oxidoreductase</keyword>
<accession>A0ABS7TG70</accession>
<dbReference type="SUPFAM" id="SSF50129">
    <property type="entry name" value="GroES-like"/>
    <property type="match status" value="1"/>
</dbReference>
<dbReference type="SMART" id="SM00829">
    <property type="entry name" value="PKS_ER"/>
    <property type="match status" value="1"/>
</dbReference>